<dbReference type="Proteomes" id="UP001597108">
    <property type="component" value="Unassembled WGS sequence"/>
</dbReference>
<evidence type="ECO:0000313" key="2">
    <source>
        <dbReference type="Proteomes" id="UP001597108"/>
    </source>
</evidence>
<name>A0ABW3ITH7_9RHOB</name>
<organism evidence="1 2">
    <name type="scientific">Tropicimonas aquimaris</name>
    <dbReference type="NCBI Taxonomy" id="914152"/>
    <lineage>
        <taxon>Bacteria</taxon>
        <taxon>Pseudomonadati</taxon>
        <taxon>Pseudomonadota</taxon>
        <taxon>Alphaproteobacteria</taxon>
        <taxon>Rhodobacterales</taxon>
        <taxon>Roseobacteraceae</taxon>
        <taxon>Tropicimonas</taxon>
    </lineage>
</organism>
<keyword evidence="2" id="KW-1185">Reference proteome</keyword>
<feature type="non-terminal residue" evidence="1">
    <location>
        <position position="95"/>
    </location>
</feature>
<dbReference type="InterPro" id="IPR036388">
    <property type="entry name" value="WH-like_DNA-bd_sf"/>
</dbReference>
<dbReference type="RefSeq" id="WP_386076484.1">
    <property type="nucleotide sequence ID" value="NZ_JBHTJT010000038.1"/>
</dbReference>
<proteinExistence type="predicted"/>
<sequence length="95" mass="10838">MSFEKARDLLALADHAAAQYRGVSLQEIAERFGVSHRTAQRMTAALEQAFPHAVEVFEDEERRKRWKLREQPIARMRLGGDAELEALDYAVARLA</sequence>
<dbReference type="EMBL" id="JBHTJT010000038">
    <property type="protein sequence ID" value="MFD0981473.1"/>
    <property type="molecule type" value="Genomic_DNA"/>
</dbReference>
<comment type="caution">
    <text evidence="1">The sequence shown here is derived from an EMBL/GenBank/DDBJ whole genome shotgun (WGS) entry which is preliminary data.</text>
</comment>
<accession>A0ABW3ITH7</accession>
<reference evidence="2" key="1">
    <citation type="journal article" date="2019" name="Int. J. Syst. Evol. Microbiol.">
        <title>The Global Catalogue of Microorganisms (GCM) 10K type strain sequencing project: providing services to taxonomists for standard genome sequencing and annotation.</title>
        <authorList>
            <consortium name="The Broad Institute Genomics Platform"/>
            <consortium name="The Broad Institute Genome Sequencing Center for Infectious Disease"/>
            <person name="Wu L."/>
            <person name="Ma J."/>
        </authorList>
    </citation>
    <scope>NUCLEOTIDE SEQUENCE [LARGE SCALE GENOMIC DNA]</scope>
    <source>
        <strain evidence="2">CCUG 60524</strain>
    </source>
</reference>
<evidence type="ECO:0000313" key="1">
    <source>
        <dbReference type="EMBL" id="MFD0981473.1"/>
    </source>
</evidence>
<dbReference type="Gene3D" id="1.10.10.10">
    <property type="entry name" value="Winged helix-like DNA-binding domain superfamily/Winged helix DNA-binding domain"/>
    <property type="match status" value="1"/>
</dbReference>
<gene>
    <name evidence="1" type="ORF">ACFQ2S_17685</name>
</gene>
<protein>
    <submittedName>
        <fullName evidence="1">Helix-turn-helix domain-containing protein</fullName>
    </submittedName>
</protein>